<dbReference type="AlphaFoldDB" id="A0AAP0I2Q3"/>
<comment type="caution">
    <text evidence="1">The sequence shown here is derived from an EMBL/GenBank/DDBJ whole genome shotgun (WGS) entry which is preliminary data.</text>
</comment>
<sequence>MDWGENGSNYDTIHIQPKKCSPMGSWIYKYSSYVAWNQSGWCLLQCLLLDIVIDRHVGIINSFKVFIFFKLLLIL</sequence>
<proteinExistence type="predicted"/>
<gene>
    <name evidence="1" type="ORF">Scep_022473</name>
</gene>
<accession>A0AAP0I2Q3</accession>
<protein>
    <submittedName>
        <fullName evidence="1">Uncharacterized protein</fullName>
    </submittedName>
</protein>
<name>A0AAP0I2Q3_9MAGN</name>
<evidence type="ECO:0000313" key="2">
    <source>
        <dbReference type="Proteomes" id="UP001419268"/>
    </source>
</evidence>
<reference evidence="1 2" key="1">
    <citation type="submission" date="2024-01" db="EMBL/GenBank/DDBJ databases">
        <title>Genome assemblies of Stephania.</title>
        <authorList>
            <person name="Yang L."/>
        </authorList>
    </citation>
    <scope>NUCLEOTIDE SEQUENCE [LARGE SCALE GENOMIC DNA]</scope>
    <source>
        <strain evidence="1">JXDWG</strain>
        <tissue evidence="1">Leaf</tissue>
    </source>
</reference>
<dbReference type="EMBL" id="JBBNAG010000009">
    <property type="protein sequence ID" value="KAK9105629.1"/>
    <property type="molecule type" value="Genomic_DNA"/>
</dbReference>
<keyword evidence="2" id="KW-1185">Reference proteome</keyword>
<evidence type="ECO:0000313" key="1">
    <source>
        <dbReference type="EMBL" id="KAK9105629.1"/>
    </source>
</evidence>
<dbReference type="Proteomes" id="UP001419268">
    <property type="component" value="Unassembled WGS sequence"/>
</dbReference>
<organism evidence="1 2">
    <name type="scientific">Stephania cephalantha</name>
    <dbReference type="NCBI Taxonomy" id="152367"/>
    <lineage>
        <taxon>Eukaryota</taxon>
        <taxon>Viridiplantae</taxon>
        <taxon>Streptophyta</taxon>
        <taxon>Embryophyta</taxon>
        <taxon>Tracheophyta</taxon>
        <taxon>Spermatophyta</taxon>
        <taxon>Magnoliopsida</taxon>
        <taxon>Ranunculales</taxon>
        <taxon>Menispermaceae</taxon>
        <taxon>Menispermoideae</taxon>
        <taxon>Cissampelideae</taxon>
        <taxon>Stephania</taxon>
    </lineage>
</organism>